<dbReference type="PROSITE" id="PS51186">
    <property type="entry name" value="GNAT"/>
    <property type="match status" value="1"/>
</dbReference>
<feature type="domain" description="N-acetyltransferase" evidence="1">
    <location>
        <begin position="2"/>
        <end position="148"/>
    </location>
</feature>
<evidence type="ECO:0000313" key="2">
    <source>
        <dbReference type="EMBL" id="MBP3952702.1"/>
    </source>
</evidence>
<dbReference type="AlphaFoldDB" id="A0A940WXW1"/>
<evidence type="ECO:0000259" key="1">
    <source>
        <dbReference type="PROSITE" id="PS51186"/>
    </source>
</evidence>
<keyword evidence="2" id="KW-0808">Transferase</keyword>
<dbReference type="Pfam" id="PF00583">
    <property type="entry name" value="Acetyltransf_1"/>
    <property type="match status" value="1"/>
</dbReference>
<proteinExistence type="predicted"/>
<dbReference type="SUPFAM" id="SSF55729">
    <property type="entry name" value="Acyl-CoA N-acyltransferases (Nat)"/>
    <property type="match status" value="1"/>
</dbReference>
<dbReference type="PANTHER" id="PTHR13355:SF15">
    <property type="entry name" value="GCN5-RELATED N-ACETYLTRANSFERASE 3, CHLOROPLASTIC"/>
    <property type="match status" value="1"/>
</dbReference>
<keyword evidence="3" id="KW-1185">Reference proteome</keyword>
<keyword evidence="2" id="KW-0012">Acyltransferase</keyword>
<gene>
    <name evidence="2" type="ORF">J7W16_16395</name>
</gene>
<protein>
    <submittedName>
        <fullName evidence="2">GNAT family N-acetyltransferase</fullName>
        <ecNumber evidence="2">2.3.1.-</ecNumber>
    </submittedName>
</protein>
<dbReference type="EC" id="2.3.1.-" evidence="2"/>
<evidence type="ECO:0000313" key="3">
    <source>
        <dbReference type="Proteomes" id="UP000678228"/>
    </source>
</evidence>
<dbReference type="Gene3D" id="3.40.630.30">
    <property type="match status" value="1"/>
</dbReference>
<organism evidence="2 3">
    <name type="scientific">Halalkalibacter suaedae</name>
    <dbReference type="NCBI Taxonomy" id="2822140"/>
    <lineage>
        <taxon>Bacteria</taxon>
        <taxon>Bacillati</taxon>
        <taxon>Bacillota</taxon>
        <taxon>Bacilli</taxon>
        <taxon>Bacillales</taxon>
        <taxon>Bacillaceae</taxon>
        <taxon>Halalkalibacter</taxon>
    </lineage>
</organism>
<sequence length="148" mass="17220">MINIMELEKSDLSLYLVLLKELDEENNLTLHDSEELLKKTRQYPFYKVYKMVLDEIMVGTFSLLICDSFSHGGKRFAIVENVVVHPNFHRRGIGKEMMRKAIEIAGLNNCYKLMLSSNEKRKEAHAFYEALGFQKHGVSYQTEVIQND</sequence>
<reference evidence="2" key="1">
    <citation type="submission" date="2021-03" db="EMBL/GenBank/DDBJ databases">
        <title>Bacillus suaedae sp. nov., isolated from Suaeda aralocaspica.</title>
        <authorList>
            <person name="Lei R.F.R."/>
        </authorList>
    </citation>
    <scope>NUCLEOTIDE SEQUENCE</scope>
    <source>
        <strain evidence="2">YZJH907-2</strain>
    </source>
</reference>
<dbReference type="EMBL" id="JAGKSQ010000007">
    <property type="protein sequence ID" value="MBP3952702.1"/>
    <property type="molecule type" value="Genomic_DNA"/>
</dbReference>
<dbReference type="PANTHER" id="PTHR13355">
    <property type="entry name" value="GLUCOSAMINE 6-PHOSPHATE N-ACETYLTRANSFERASE"/>
    <property type="match status" value="1"/>
</dbReference>
<dbReference type="GO" id="GO:0008080">
    <property type="term" value="F:N-acetyltransferase activity"/>
    <property type="evidence" value="ECO:0007669"/>
    <property type="project" value="TreeGrafter"/>
</dbReference>
<dbReference type="InterPro" id="IPR016181">
    <property type="entry name" value="Acyl_CoA_acyltransferase"/>
</dbReference>
<accession>A0A940WXW1</accession>
<dbReference type="InterPro" id="IPR000182">
    <property type="entry name" value="GNAT_dom"/>
</dbReference>
<dbReference type="RefSeq" id="WP_210598555.1">
    <property type="nucleotide sequence ID" value="NZ_JAGKSQ010000007.1"/>
</dbReference>
<dbReference type="CDD" id="cd04301">
    <property type="entry name" value="NAT_SF"/>
    <property type="match status" value="1"/>
</dbReference>
<dbReference type="InterPro" id="IPR039143">
    <property type="entry name" value="GNPNAT1-like"/>
</dbReference>
<comment type="caution">
    <text evidence="2">The sequence shown here is derived from an EMBL/GenBank/DDBJ whole genome shotgun (WGS) entry which is preliminary data.</text>
</comment>
<name>A0A940WXW1_9BACI</name>
<dbReference type="Proteomes" id="UP000678228">
    <property type="component" value="Unassembled WGS sequence"/>
</dbReference>